<evidence type="ECO:0000256" key="3">
    <source>
        <dbReference type="ARBA" id="ARBA00022643"/>
    </source>
</evidence>
<dbReference type="Gene3D" id="3.40.50.360">
    <property type="match status" value="1"/>
</dbReference>
<keyword evidence="7" id="KW-1185">Reference proteome</keyword>
<dbReference type="AlphaFoldDB" id="A0A1G8Z9K6"/>
<protein>
    <submittedName>
        <fullName evidence="6">FMN reductase</fullName>
    </submittedName>
</protein>
<comment type="similarity">
    <text evidence="1">Belongs to the SsuE family.</text>
</comment>
<feature type="domain" description="NADPH-dependent FMN reductase-like" evidence="5">
    <location>
        <begin position="2"/>
        <end position="142"/>
    </location>
</feature>
<reference evidence="7" key="1">
    <citation type="submission" date="2016-10" db="EMBL/GenBank/DDBJ databases">
        <authorList>
            <person name="Varghese N."/>
            <person name="Submissions S."/>
        </authorList>
    </citation>
    <scope>NUCLEOTIDE SEQUENCE [LARGE SCALE GENOMIC DNA]</scope>
    <source>
        <strain evidence="7">CBMB127</strain>
    </source>
</reference>
<dbReference type="InterPro" id="IPR051814">
    <property type="entry name" value="NAD(P)H-dep_FMN_reductase"/>
</dbReference>
<sequence length="183" mass="20012">MPKIIGISGNITTPSRTLSLVNAVVTRASQKFHSPGDVIDIAQIAEDLGPTVSFNNFPASLTQVYEKLHQSDLIVIGTPIYKASYTGLLKHFFDLIDPKKLTGKVAILVATGGSDHHALVLESHLRSLASFFGIYTIPTTIYAKDIEFKDYQLESPLIEQRIDQALEQASVLIKQHLAEALVA</sequence>
<evidence type="ECO:0000256" key="1">
    <source>
        <dbReference type="ARBA" id="ARBA00005990"/>
    </source>
</evidence>
<dbReference type="RefSeq" id="WP_091468275.1">
    <property type="nucleotide sequence ID" value="NZ_FNFX01000001.1"/>
</dbReference>
<dbReference type="OrthoDB" id="1643408at2"/>
<dbReference type="GO" id="GO:0016491">
    <property type="term" value="F:oxidoreductase activity"/>
    <property type="evidence" value="ECO:0007669"/>
    <property type="project" value="UniProtKB-KW"/>
</dbReference>
<evidence type="ECO:0000256" key="2">
    <source>
        <dbReference type="ARBA" id="ARBA00022630"/>
    </source>
</evidence>
<dbReference type="PANTHER" id="PTHR43408">
    <property type="entry name" value="FMN REDUCTASE (NADPH)"/>
    <property type="match status" value="1"/>
</dbReference>
<evidence type="ECO:0000313" key="7">
    <source>
        <dbReference type="Proteomes" id="UP000198629"/>
    </source>
</evidence>
<evidence type="ECO:0000256" key="4">
    <source>
        <dbReference type="ARBA" id="ARBA00023002"/>
    </source>
</evidence>
<dbReference type="EMBL" id="FNFX01000001">
    <property type="protein sequence ID" value="SDK11085.1"/>
    <property type="molecule type" value="Genomic_DNA"/>
</dbReference>
<dbReference type="Pfam" id="PF03358">
    <property type="entry name" value="FMN_red"/>
    <property type="match status" value="1"/>
</dbReference>
<organism evidence="6 7">
    <name type="scientific">Methylophilus rhizosphaerae</name>
    <dbReference type="NCBI Taxonomy" id="492660"/>
    <lineage>
        <taxon>Bacteria</taxon>
        <taxon>Pseudomonadati</taxon>
        <taxon>Pseudomonadota</taxon>
        <taxon>Betaproteobacteria</taxon>
        <taxon>Nitrosomonadales</taxon>
        <taxon>Methylophilaceae</taxon>
        <taxon>Methylophilus</taxon>
    </lineage>
</organism>
<accession>A0A1G8Z9K6</accession>
<dbReference type="Proteomes" id="UP000198629">
    <property type="component" value="Unassembled WGS sequence"/>
</dbReference>
<dbReference type="PANTHER" id="PTHR43408:SF2">
    <property type="entry name" value="FMN REDUCTASE (NADPH)"/>
    <property type="match status" value="1"/>
</dbReference>
<evidence type="ECO:0000313" key="6">
    <source>
        <dbReference type="EMBL" id="SDK11085.1"/>
    </source>
</evidence>
<name>A0A1G8Z9K6_9PROT</name>
<dbReference type="InterPro" id="IPR029039">
    <property type="entry name" value="Flavoprotein-like_sf"/>
</dbReference>
<dbReference type="STRING" id="492660.SAMN05192566_0141"/>
<keyword evidence="4" id="KW-0560">Oxidoreductase</keyword>
<dbReference type="InterPro" id="IPR005025">
    <property type="entry name" value="FMN_Rdtase-like_dom"/>
</dbReference>
<gene>
    <name evidence="6" type="ORF">SAMN05192566_0141</name>
</gene>
<proteinExistence type="inferred from homology"/>
<evidence type="ECO:0000259" key="5">
    <source>
        <dbReference type="Pfam" id="PF03358"/>
    </source>
</evidence>
<dbReference type="SUPFAM" id="SSF52218">
    <property type="entry name" value="Flavoproteins"/>
    <property type="match status" value="1"/>
</dbReference>
<keyword evidence="3" id="KW-0288">FMN</keyword>
<keyword evidence="2" id="KW-0285">Flavoprotein</keyword>